<accession>A0ABW2WLH4</accession>
<evidence type="ECO:0000313" key="1">
    <source>
        <dbReference type="EMBL" id="MFD0319377.1"/>
    </source>
</evidence>
<name>A0ABW2WLH4_9ACTN</name>
<organism evidence="1 2">
    <name type="scientific">Streptomyces flavalbus</name>
    <dbReference type="NCBI Taxonomy" id="2665155"/>
    <lineage>
        <taxon>Bacteria</taxon>
        <taxon>Bacillati</taxon>
        <taxon>Actinomycetota</taxon>
        <taxon>Actinomycetes</taxon>
        <taxon>Kitasatosporales</taxon>
        <taxon>Streptomycetaceae</taxon>
        <taxon>Streptomyces</taxon>
    </lineage>
</organism>
<dbReference type="RefSeq" id="WP_381617914.1">
    <property type="nucleotide sequence ID" value="NZ_JBHTEB010000001.1"/>
</dbReference>
<comment type="caution">
    <text evidence="1">The sequence shown here is derived from an EMBL/GenBank/DDBJ whole genome shotgun (WGS) entry which is preliminary data.</text>
</comment>
<proteinExistence type="predicted"/>
<keyword evidence="2" id="KW-1185">Reference proteome</keyword>
<evidence type="ECO:0000313" key="2">
    <source>
        <dbReference type="Proteomes" id="UP001597023"/>
    </source>
</evidence>
<dbReference type="Proteomes" id="UP001597023">
    <property type="component" value="Unassembled WGS sequence"/>
</dbReference>
<sequence length="410" mass="44110">MKALADWLEYGYDLAPVTAALETVVQAGEPWASRLVLAVIEQIVVDEDPDDDPAGLSDLTAGLVTAQTGLLRVRLECCLADLAIRSGHSPDKAYADLDRRALGGRIPERFAVLVHMRRGRALALADLGDEAIEAYRRAVLAATREGLGGDARHALRAISYLSDQYNLGFGHSSRAMQSARTVGAKGARLIDLSFDPAVSALEALADGKLPDASRASHQWLWQDRISGALTDELLAHQRYGEVFNRAGETNRAVHHLILAGRRKDARSAAESVPEYLDVRDLLQVQARWVCGAAAAVTGQQADLIPDDAVPGIAARLADIVTTGPQSGLAGSDPVKEALGALGALDGRLPAEAAQQVLPLLVEWIPRQPNTYRFTDEQMLAFLGACIKAELPVADLGRFVWISRSLVRVCR</sequence>
<dbReference type="EMBL" id="JBHTEB010000001">
    <property type="protein sequence ID" value="MFD0319377.1"/>
    <property type="molecule type" value="Genomic_DNA"/>
</dbReference>
<protein>
    <recommendedName>
        <fullName evidence="3">XRE family transcriptional regulator</fullName>
    </recommendedName>
</protein>
<evidence type="ECO:0008006" key="3">
    <source>
        <dbReference type="Google" id="ProtNLM"/>
    </source>
</evidence>
<reference evidence="2" key="1">
    <citation type="journal article" date="2019" name="Int. J. Syst. Evol. Microbiol.">
        <title>The Global Catalogue of Microorganisms (GCM) 10K type strain sequencing project: providing services to taxonomists for standard genome sequencing and annotation.</title>
        <authorList>
            <consortium name="The Broad Institute Genomics Platform"/>
            <consortium name="The Broad Institute Genome Sequencing Center for Infectious Disease"/>
            <person name="Wu L."/>
            <person name="Ma J."/>
        </authorList>
    </citation>
    <scope>NUCLEOTIDE SEQUENCE [LARGE SCALE GENOMIC DNA]</scope>
    <source>
        <strain evidence="2">CGMCC 4.7400</strain>
    </source>
</reference>
<gene>
    <name evidence="1" type="ORF">ACFQZ6_35255</name>
</gene>